<proteinExistence type="predicted"/>
<sequence length="250" mass="26770">MPENALDHPGGEAELWASGVPLEAELLALEFDRLGRAVGLDPRERVDVFAAIPIVAAQHELLAEIGVVLDRLHLVLRDEFALGDGQEIVESPAVGADIRYSVEGEDGLTVFLMVGREDGDSVAERGDADVLAADGLQILVDGLDPILAQIDLQVQLGDLLPVRDALELLDLALELLALQGQLACAVDGLAVRLMLLPAQCAGNESVDVLDFGLSRSGGSLFRHDSVYPFVRCFVHKDVPPCVRVVLLSRC</sequence>
<evidence type="ECO:0000313" key="2">
    <source>
        <dbReference type="Proteomes" id="UP000178869"/>
    </source>
</evidence>
<dbReference type="Proteomes" id="UP000178869">
    <property type="component" value="Unassembled WGS sequence"/>
</dbReference>
<reference evidence="1 2" key="1">
    <citation type="journal article" date="2016" name="Nat. Commun.">
        <title>Thousands of microbial genomes shed light on interconnected biogeochemical processes in an aquifer system.</title>
        <authorList>
            <person name="Anantharaman K."/>
            <person name="Brown C.T."/>
            <person name="Hug L.A."/>
            <person name="Sharon I."/>
            <person name="Castelle C.J."/>
            <person name="Probst A.J."/>
            <person name="Thomas B.C."/>
            <person name="Singh A."/>
            <person name="Wilkins M.J."/>
            <person name="Karaoz U."/>
            <person name="Brodie E.L."/>
            <person name="Williams K.H."/>
            <person name="Hubbard S.S."/>
            <person name="Banfield J.F."/>
        </authorList>
    </citation>
    <scope>NUCLEOTIDE SEQUENCE [LARGE SCALE GENOMIC DNA]</scope>
</reference>
<evidence type="ECO:0000313" key="1">
    <source>
        <dbReference type="EMBL" id="OHA45963.1"/>
    </source>
</evidence>
<name>A0A1G2PCE4_9BACT</name>
<comment type="caution">
    <text evidence="1">The sequence shown here is derived from an EMBL/GenBank/DDBJ whole genome shotgun (WGS) entry which is preliminary data.</text>
</comment>
<gene>
    <name evidence="1" type="ORF">A2828_00880</name>
</gene>
<dbReference type="AlphaFoldDB" id="A0A1G2PCE4"/>
<protein>
    <submittedName>
        <fullName evidence="1">Uncharacterized protein</fullName>
    </submittedName>
</protein>
<organism evidence="1 2">
    <name type="scientific">Candidatus Terrybacteria bacterium RIFCSPHIGHO2_01_FULL_43_35</name>
    <dbReference type="NCBI Taxonomy" id="1802361"/>
    <lineage>
        <taxon>Bacteria</taxon>
        <taxon>Candidatus Terryibacteriota</taxon>
    </lineage>
</organism>
<dbReference type="EMBL" id="MHSR01000024">
    <property type="protein sequence ID" value="OHA45963.1"/>
    <property type="molecule type" value="Genomic_DNA"/>
</dbReference>
<accession>A0A1G2PCE4</accession>